<protein>
    <submittedName>
        <fullName evidence="1">Uncharacterized protein</fullName>
    </submittedName>
</protein>
<comment type="caution">
    <text evidence="1">The sequence shown here is derived from an EMBL/GenBank/DDBJ whole genome shotgun (WGS) entry which is preliminary data.</text>
</comment>
<dbReference type="AlphaFoldDB" id="A0A1M2VMN1"/>
<proteinExistence type="predicted"/>
<dbReference type="EMBL" id="MNAD01001010">
    <property type="protein sequence ID" value="OJT08823.1"/>
    <property type="molecule type" value="Genomic_DNA"/>
</dbReference>
<accession>A0A1M2VMN1</accession>
<dbReference type="Proteomes" id="UP000184267">
    <property type="component" value="Unassembled WGS sequence"/>
</dbReference>
<dbReference type="STRING" id="154538.A0A1M2VMN1"/>
<gene>
    <name evidence="1" type="ORF">TRAPUB_280</name>
</gene>
<name>A0A1M2VMN1_TRAPU</name>
<keyword evidence="2" id="KW-1185">Reference proteome</keyword>
<organism evidence="1 2">
    <name type="scientific">Trametes pubescens</name>
    <name type="common">White-rot fungus</name>
    <dbReference type="NCBI Taxonomy" id="154538"/>
    <lineage>
        <taxon>Eukaryota</taxon>
        <taxon>Fungi</taxon>
        <taxon>Dikarya</taxon>
        <taxon>Basidiomycota</taxon>
        <taxon>Agaricomycotina</taxon>
        <taxon>Agaricomycetes</taxon>
        <taxon>Polyporales</taxon>
        <taxon>Polyporaceae</taxon>
        <taxon>Trametes</taxon>
    </lineage>
</organism>
<feature type="non-terminal residue" evidence="1">
    <location>
        <position position="1"/>
    </location>
</feature>
<dbReference type="OrthoDB" id="3199698at2759"/>
<dbReference type="InterPro" id="IPR041078">
    <property type="entry name" value="Plavaka"/>
</dbReference>
<sequence length="207" mass="23977">NRQYQNDATFRKFRKELFHTLLRFILESLCDAMTRYEAVICADGHYRRIVFSIGPYIADYPEQALLSCVVQGWRPRCIAPPTDLDIGQAPRRSHQHTEALLGGLHPKRLWGGYGIVPELMPFTADFPRADIHELLSPDFLHQVTEGTFKDHLVTWVGAGHVPAQMVRALSAFRKFRYLVRRDAIDEDIFAAIDEALERFHRERVIFE</sequence>
<dbReference type="OMA" id="HEMSKAH"/>
<evidence type="ECO:0000313" key="2">
    <source>
        <dbReference type="Proteomes" id="UP000184267"/>
    </source>
</evidence>
<evidence type="ECO:0000313" key="1">
    <source>
        <dbReference type="EMBL" id="OJT08823.1"/>
    </source>
</evidence>
<reference evidence="1 2" key="1">
    <citation type="submission" date="2016-10" db="EMBL/GenBank/DDBJ databases">
        <title>Genome sequence of the basidiomycete white-rot fungus Trametes pubescens.</title>
        <authorList>
            <person name="Makela M.R."/>
            <person name="Granchi Z."/>
            <person name="Peng M."/>
            <person name="De Vries R.P."/>
            <person name="Grigoriev I."/>
            <person name="Riley R."/>
            <person name="Hilden K."/>
        </authorList>
    </citation>
    <scope>NUCLEOTIDE SEQUENCE [LARGE SCALE GENOMIC DNA]</scope>
    <source>
        <strain evidence="1 2">FBCC735</strain>
    </source>
</reference>
<dbReference type="Pfam" id="PF18759">
    <property type="entry name" value="Plavaka"/>
    <property type="match status" value="1"/>
</dbReference>